<comment type="caution">
    <text evidence="1">The sequence shown here is derived from an EMBL/GenBank/DDBJ whole genome shotgun (WGS) entry which is preliminary data.</text>
</comment>
<name>A0A430SBL6_THESC</name>
<dbReference type="EMBL" id="PEMD01000088">
    <property type="protein sequence ID" value="RTH33563.1"/>
    <property type="molecule type" value="Genomic_DNA"/>
</dbReference>
<dbReference type="EMBL" id="PEML01000339">
    <property type="protein sequence ID" value="RTI03939.1"/>
    <property type="molecule type" value="Genomic_DNA"/>
</dbReference>
<protein>
    <submittedName>
        <fullName evidence="1">Uncharacterized protein</fullName>
    </submittedName>
</protein>
<sequence>MTAKAWAPILVPSGLSLGLEAKQPWTQRPTLGTGHTPSLPWNLLGPLERLGGLGVKGAKGGKGK</sequence>
<reference evidence="2" key="1">
    <citation type="submission" date="2017-10" db="EMBL/GenBank/DDBJ databases">
        <authorList>
            <person name="Wilpiszeski R.L."/>
            <person name="Zhidan Z."/>
            <person name="House C.H."/>
        </authorList>
    </citation>
    <scope>NUCLEOTIDE SEQUENCE</scope>
    <source>
        <strain evidence="2">12_S12</strain>
    </source>
</reference>
<proteinExistence type="predicted"/>
<evidence type="ECO:0000313" key="3">
    <source>
        <dbReference type="Proteomes" id="UP000286928"/>
    </source>
</evidence>
<evidence type="ECO:0000313" key="2">
    <source>
        <dbReference type="EMBL" id="RTI03939.1"/>
    </source>
</evidence>
<dbReference type="Proteomes" id="UP000287962">
    <property type="component" value="Unassembled WGS sequence"/>
</dbReference>
<keyword evidence="4" id="KW-1185">Reference proteome</keyword>
<accession>A0A430SBL6</accession>
<organism evidence="1 3">
    <name type="scientific">Thermus scotoductus</name>
    <dbReference type="NCBI Taxonomy" id="37636"/>
    <lineage>
        <taxon>Bacteria</taxon>
        <taxon>Thermotogati</taxon>
        <taxon>Deinococcota</taxon>
        <taxon>Deinococci</taxon>
        <taxon>Thermales</taxon>
        <taxon>Thermaceae</taxon>
        <taxon>Thermus</taxon>
    </lineage>
</organism>
<evidence type="ECO:0000313" key="4">
    <source>
        <dbReference type="Proteomes" id="UP000287962"/>
    </source>
</evidence>
<gene>
    <name evidence="2" type="ORF">CSW25_13750</name>
    <name evidence="1" type="ORF">CSW33_03805</name>
</gene>
<dbReference type="Proteomes" id="UP000286928">
    <property type="component" value="Unassembled WGS sequence"/>
</dbReference>
<evidence type="ECO:0000313" key="1">
    <source>
        <dbReference type="EMBL" id="RTH33563.1"/>
    </source>
</evidence>
<reference evidence="3 4" key="2">
    <citation type="journal article" date="2019" name="Extremophiles">
        <title>Biogeography of thermophiles and predominance of Thermus scotoductus in domestic water heaters.</title>
        <authorList>
            <person name="Wilpiszeski R.L."/>
            <person name="Zhang Z."/>
            <person name="House C.H."/>
        </authorList>
    </citation>
    <scope>NUCLEOTIDE SEQUENCE [LARGE SCALE GENOMIC DNA]</scope>
    <source>
        <strain evidence="2 4">12_S12</strain>
        <strain evidence="1 3">20_S20</strain>
    </source>
</reference>
<dbReference type="AlphaFoldDB" id="A0A430SBL6"/>